<evidence type="ECO:0000256" key="3">
    <source>
        <dbReference type="ARBA" id="ARBA00020977"/>
    </source>
</evidence>
<keyword evidence="11" id="KW-1185">Reference proteome</keyword>
<keyword evidence="5" id="KW-0653">Protein transport</keyword>
<evidence type="ECO:0000256" key="8">
    <source>
        <dbReference type="ARBA" id="ARBA00031344"/>
    </source>
</evidence>
<feature type="domain" description="Conserved oligomeric Golgi complex subunit 2 N-terminal" evidence="9">
    <location>
        <begin position="61"/>
        <end position="130"/>
    </location>
</feature>
<dbReference type="GO" id="GO:0015031">
    <property type="term" value="P:protein transport"/>
    <property type="evidence" value="ECO:0007669"/>
    <property type="project" value="UniProtKB-KW"/>
</dbReference>
<dbReference type="InterPro" id="IPR009316">
    <property type="entry name" value="COG2"/>
</dbReference>
<evidence type="ECO:0000313" key="10">
    <source>
        <dbReference type="EMBL" id="KAF9579837.1"/>
    </source>
</evidence>
<evidence type="ECO:0000256" key="6">
    <source>
        <dbReference type="ARBA" id="ARBA00023034"/>
    </source>
</evidence>
<gene>
    <name evidence="10" type="primary">COG2_1</name>
    <name evidence="10" type="ORF">BGW38_003742</name>
</gene>
<accession>A0A9P6KCM3</accession>
<keyword evidence="4" id="KW-0813">Transport</keyword>
<comment type="similarity">
    <text evidence="2">Belongs to the COG2 family.</text>
</comment>
<keyword evidence="6" id="KW-0333">Golgi apparatus</keyword>
<keyword evidence="7" id="KW-0472">Membrane</keyword>
<dbReference type="GO" id="GO:0006891">
    <property type="term" value="P:intra-Golgi vesicle-mediated transport"/>
    <property type="evidence" value="ECO:0007669"/>
    <property type="project" value="TreeGrafter"/>
</dbReference>
<reference evidence="10" key="1">
    <citation type="journal article" date="2020" name="Fungal Divers.">
        <title>Resolving the Mortierellaceae phylogeny through synthesis of multi-gene phylogenetics and phylogenomics.</title>
        <authorList>
            <person name="Vandepol N."/>
            <person name="Liber J."/>
            <person name="Desiro A."/>
            <person name="Na H."/>
            <person name="Kennedy M."/>
            <person name="Barry K."/>
            <person name="Grigoriev I.V."/>
            <person name="Miller A.N."/>
            <person name="O'Donnell K."/>
            <person name="Stajich J.E."/>
            <person name="Bonito G."/>
        </authorList>
    </citation>
    <scope>NUCLEOTIDE SEQUENCE</scope>
    <source>
        <strain evidence="10">KOD1015</strain>
    </source>
</reference>
<proteinExistence type="inferred from homology"/>
<dbReference type="Proteomes" id="UP000780801">
    <property type="component" value="Unassembled WGS sequence"/>
</dbReference>
<sequence length="244" mass="26927">MSTGGTNGEVNSDFLHSLSKQLQIAADYQHKQGPSSQGSSHLHHDSIAMSENDFPLSIGIDRAALTSSHFDSDEFLSARRHLPLDELKSQLIAHMKELKTELVELINSDYADFINLSTNLNGVDRMMESLRKPLDRMKDDATGVGSNLQSVIGSLEQKLEQRAEIRERKASLQLLLNISESVSKVEALLQISGSDNSAGPDSHKENISVAKRLERVAIEYNQMQYLVGKGTGLPFVTNIEWVGP</sequence>
<evidence type="ECO:0000259" key="9">
    <source>
        <dbReference type="Pfam" id="PF06148"/>
    </source>
</evidence>
<organism evidence="10 11">
    <name type="scientific">Lunasporangiospora selenospora</name>
    <dbReference type="NCBI Taxonomy" id="979761"/>
    <lineage>
        <taxon>Eukaryota</taxon>
        <taxon>Fungi</taxon>
        <taxon>Fungi incertae sedis</taxon>
        <taxon>Mucoromycota</taxon>
        <taxon>Mortierellomycotina</taxon>
        <taxon>Mortierellomycetes</taxon>
        <taxon>Mortierellales</taxon>
        <taxon>Mortierellaceae</taxon>
        <taxon>Lunasporangiospora</taxon>
    </lineage>
</organism>
<evidence type="ECO:0000256" key="5">
    <source>
        <dbReference type="ARBA" id="ARBA00022927"/>
    </source>
</evidence>
<evidence type="ECO:0000256" key="4">
    <source>
        <dbReference type="ARBA" id="ARBA00022448"/>
    </source>
</evidence>
<protein>
    <recommendedName>
        <fullName evidence="3">Conserved oligomeric Golgi complex subunit 2</fullName>
    </recommendedName>
    <alternativeName>
        <fullName evidence="8">Component of oligomeric Golgi complex 2</fullName>
    </alternativeName>
</protein>
<dbReference type="GO" id="GO:0000139">
    <property type="term" value="C:Golgi membrane"/>
    <property type="evidence" value="ECO:0007669"/>
    <property type="project" value="UniProtKB-SubCell"/>
</dbReference>
<dbReference type="GO" id="GO:0017119">
    <property type="term" value="C:Golgi transport complex"/>
    <property type="evidence" value="ECO:0007669"/>
    <property type="project" value="TreeGrafter"/>
</dbReference>
<evidence type="ECO:0000313" key="11">
    <source>
        <dbReference type="Proteomes" id="UP000780801"/>
    </source>
</evidence>
<evidence type="ECO:0000256" key="7">
    <source>
        <dbReference type="ARBA" id="ARBA00023136"/>
    </source>
</evidence>
<dbReference type="GO" id="GO:0007030">
    <property type="term" value="P:Golgi organization"/>
    <property type="evidence" value="ECO:0007669"/>
    <property type="project" value="InterPro"/>
</dbReference>
<dbReference type="PANTHER" id="PTHR12961:SF0">
    <property type="entry name" value="CONSERVED OLIGOMERIC GOLGI COMPLEX SUBUNIT 2"/>
    <property type="match status" value="1"/>
</dbReference>
<dbReference type="AlphaFoldDB" id="A0A9P6KCM3"/>
<evidence type="ECO:0000256" key="2">
    <source>
        <dbReference type="ARBA" id="ARBA00007603"/>
    </source>
</evidence>
<name>A0A9P6KCM3_9FUNG</name>
<dbReference type="PANTHER" id="PTHR12961">
    <property type="entry name" value="CONSERVED OLIGOMERIC GOLGI COMPLEX COMPONENT 2"/>
    <property type="match status" value="1"/>
</dbReference>
<dbReference type="Pfam" id="PF06148">
    <property type="entry name" value="COG2_N"/>
    <property type="match status" value="1"/>
</dbReference>
<evidence type="ECO:0000256" key="1">
    <source>
        <dbReference type="ARBA" id="ARBA00004395"/>
    </source>
</evidence>
<dbReference type="OrthoDB" id="332281at2759"/>
<dbReference type="EMBL" id="JAABOA010002460">
    <property type="protein sequence ID" value="KAF9579837.1"/>
    <property type="molecule type" value="Genomic_DNA"/>
</dbReference>
<comment type="subcellular location">
    <subcellularLocation>
        <location evidence="1">Golgi apparatus membrane</location>
        <topology evidence="1">Peripheral membrane protein</topology>
    </subcellularLocation>
</comment>
<dbReference type="InterPro" id="IPR024602">
    <property type="entry name" value="COG_su2_N"/>
</dbReference>
<comment type="caution">
    <text evidence="10">The sequence shown here is derived from an EMBL/GenBank/DDBJ whole genome shotgun (WGS) entry which is preliminary data.</text>
</comment>